<dbReference type="NCBIfam" id="TIGR00254">
    <property type="entry name" value="GGDEF"/>
    <property type="match status" value="1"/>
</dbReference>
<keyword evidence="5" id="KW-0378">Hydrolase</keyword>
<dbReference type="Pfam" id="PF00563">
    <property type="entry name" value="EAL"/>
    <property type="match status" value="1"/>
</dbReference>
<dbReference type="InterPro" id="IPR000160">
    <property type="entry name" value="GGDEF_dom"/>
</dbReference>
<dbReference type="SMART" id="SM00091">
    <property type="entry name" value="PAS"/>
    <property type="match status" value="2"/>
</dbReference>
<dbReference type="CDD" id="cd01948">
    <property type="entry name" value="EAL"/>
    <property type="match status" value="1"/>
</dbReference>
<dbReference type="PANTHER" id="PTHR44757">
    <property type="entry name" value="DIGUANYLATE CYCLASE DGCP"/>
    <property type="match status" value="1"/>
</dbReference>
<dbReference type="CDD" id="cd01949">
    <property type="entry name" value="GGDEF"/>
    <property type="match status" value="1"/>
</dbReference>
<accession>A0A1J5TRX7</accession>
<dbReference type="Pfam" id="PF13185">
    <property type="entry name" value="GAF_2"/>
    <property type="match status" value="1"/>
</dbReference>
<protein>
    <submittedName>
        <fullName evidence="5">Cyclic di-GMP phosphodiesterase Gmr</fullName>
        <ecNumber evidence="5">3.1.4.52</ecNumber>
    </submittedName>
</protein>
<dbReference type="EMBL" id="MLJW01000007">
    <property type="protein sequence ID" value="OIR16468.1"/>
    <property type="molecule type" value="Genomic_DNA"/>
</dbReference>
<dbReference type="Pfam" id="PF00990">
    <property type="entry name" value="GGDEF"/>
    <property type="match status" value="1"/>
</dbReference>
<evidence type="ECO:0000259" key="3">
    <source>
        <dbReference type="PROSITE" id="PS50883"/>
    </source>
</evidence>
<dbReference type="PROSITE" id="PS50113">
    <property type="entry name" value="PAC"/>
    <property type="match status" value="1"/>
</dbReference>
<feature type="domain" description="PAS" evidence="1">
    <location>
        <begin position="19"/>
        <end position="65"/>
    </location>
</feature>
<dbReference type="InterPro" id="IPR001633">
    <property type="entry name" value="EAL_dom"/>
</dbReference>
<feature type="domain" description="PAC" evidence="2">
    <location>
        <begin position="403"/>
        <end position="454"/>
    </location>
</feature>
<dbReference type="NCBIfam" id="TIGR00229">
    <property type="entry name" value="sensory_box"/>
    <property type="match status" value="2"/>
</dbReference>
<dbReference type="SUPFAM" id="SSF55781">
    <property type="entry name" value="GAF domain-like"/>
    <property type="match status" value="1"/>
</dbReference>
<dbReference type="GO" id="GO:0071111">
    <property type="term" value="F:cyclic-guanylate-specific phosphodiesterase activity"/>
    <property type="evidence" value="ECO:0007669"/>
    <property type="project" value="UniProtKB-EC"/>
</dbReference>
<dbReference type="InterPro" id="IPR043128">
    <property type="entry name" value="Rev_trsase/Diguanyl_cyclase"/>
</dbReference>
<evidence type="ECO:0000313" key="5">
    <source>
        <dbReference type="EMBL" id="OIR16468.1"/>
    </source>
</evidence>
<name>A0A1J5TRX7_9ZZZZ</name>
<dbReference type="Pfam" id="PF13188">
    <property type="entry name" value="PAS_8"/>
    <property type="match status" value="1"/>
</dbReference>
<dbReference type="SUPFAM" id="SSF55785">
    <property type="entry name" value="PYP-like sensor domain (PAS domain)"/>
    <property type="match status" value="2"/>
</dbReference>
<comment type="caution">
    <text evidence="5">The sequence shown here is derived from an EMBL/GenBank/DDBJ whole genome shotgun (WGS) entry which is preliminary data.</text>
</comment>
<dbReference type="SMART" id="SM00052">
    <property type="entry name" value="EAL"/>
    <property type="match status" value="1"/>
</dbReference>
<dbReference type="AlphaFoldDB" id="A0A1J5TRX7"/>
<evidence type="ECO:0000259" key="2">
    <source>
        <dbReference type="PROSITE" id="PS50113"/>
    </source>
</evidence>
<dbReference type="PANTHER" id="PTHR44757:SF2">
    <property type="entry name" value="BIOFILM ARCHITECTURE MAINTENANCE PROTEIN MBAA"/>
    <property type="match status" value="1"/>
</dbReference>
<feature type="domain" description="EAL" evidence="3">
    <location>
        <begin position="633"/>
        <end position="886"/>
    </location>
</feature>
<dbReference type="InterPro" id="IPR000014">
    <property type="entry name" value="PAS"/>
</dbReference>
<dbReference type="InterPro" id="IPR035919">
    <property type="entry name" value="EAL_sf"/>
</dbReference>
<dbReference type="Gene3D" id="3.20.20.450">
    <property type="entry name" value="EAL domain"/>
    <property type="match status" value="1"/>
</dbReference>
<dbReference type="InterPro" id="IPR052155">
    <property type="entry name" value="Biofilm_reg_signaling"/>
</dbReference>
<feature type="domain" description="GGDEF" evidence="4">
    <location>
        <begin position="486"/>
        <end position="624"/>
    </location>
</feature>
<dbReference type="SUPFAM" id="SSF55073">
    <property type="entry name" value="Nucleotide cyclase"/>
    <property type="match status" value="1"/>
</dbReference>
<dbReference type="SMART" id="SM00267">
    <property type="entry name" value="GGDEF"/>
    <property type="match status" value="1"/>
</dbReference>
<proteinExistence type="predicted"/>
<dbReference type="InterPro" id="IPR035965">
    <property type="entry name" value="PAS-like_dom_sf"/>
</dbReference>
<dbReference type="Gene3D" id="3.30.450.20">
    <property type="entry name" value="PAS domain"/>
    <property type="match status" value="2"/>
</dbReference>
<dbReference type="InterPro" id="IPR003018">
    <property type="entry name" value="GAF"/>
</dbReference>
<organism evidence="5">
    <name type="scientific">mine drainage metagenome</name>
    <dbReference type="NCBI Taxonomy" id="410659"/>
    <lineage>
        <taxon>unclassified sequences</taxon>
        <taxon>metagenomes</taxon>
        <taxon>ecological metagenomes</taxon>
    </lineage>
</organism>
<sequence length="886" mass="99999">MTLPISQLSDPALKALRISESRYRRLFETAQDGILLLNADTAQIEDVNPYLIEMLGYSHSEFLGKKIWEVGSFADIAQSKEMFVKLQTTGYVKYKDLPLKTKSGEEIAVEFVSNTYDCEGIRVIQCNIRNISARKADQAIILRHTQLYAALSQCNKAIVYCANEDELFVQACRAAVQFGGMRMAWIGMIDMDSGMVQPVASFGDDTEYLKKAEISVDIDSPFGHFPTGIAIREDREVWGQDFLNDPAIVPWNMERAIYAGFASSASLPLHREGNVIGAFTLYTGEVNAFDELTRNLLLEMAGDISFAVGNFTHQSQRLKAQEEIEFKNTILQTQQDTSPDAILVVDENASIISCNQQFIDLWRISAQVLSTRLDAPVLQTVVEQIENPDAFISRVNYLYEHRDEKSSEEIRLKDGRIVDRYSAPVKGANGKYYGRVWYFRDITERKKAAEEIERLAFYDPLTSLPNRRLLHDRLQHAIVASDRQHNYGAVLFIDLDNFKALNDTKGHNIGDLLLVEIANRLQSCVREGDTVARLGGDDFVVILEELGEEPLHAAAQTEAVGEKIRAAIGHPYSLKGYKYDSTCSVGISLFRNRESTVDELLKRADTAMYQAKNAGRDTLRFYDADMQAALENRMELEKDLQSALSGNQLRLYYQMQVDHTGHIVGAEALIRWQHPQHGLISPVQFIPLAEESSLILLIGQWVLDTACNQLKAWEADPFTRKLKLAVNVSARQFRQPHFVEQVRQTLRRLELSPDRLKIELTESLVLDNVDDTIVKMQALRKVGVRFSMDDFGTGYSSLSYLTQLPLDQLKIDQSFVRNVTMKQSDAVIVQTIIGMAKNLGIEVIAEGVETEEQRAFLEKHGCALCQGFLFGRPVPVEEFEGRLKKS</sequence>
<dbReference type="InterPro" id="IPR029016">
    <property type="entry name" value="GAF-like_dom_sf"/>
</dbReference>
<dbReference type="Gene3D" id="3.30.450.40">
    <property type="match status" value="1"/>
</dbReference>
<gene>
    <name evidence="5" type="primary">gmr_23</name>
    <name evidence="5" type="ORF">GALL_31930</name>
</gene>
<dbReference type="PROSITE" id="PS50883">
    <property type="entry name" value="EAL"/>
    <property type="match status" value="1"/>
</dbReference>
<dbReference type="Pfam" id="PF12860">
    <property type="entry name" value="PAS_7"/>
    <property type="match status" value="1"/>
</dbReference>
<reference evidence="5" key="1">
    <citation type="submission" date="2016-10" db="EMBL/GenBank/DDBJ databases">
        <title>Sequence of Gallionella enrichment culture.</title>
        <authorList>
            <person name="Poehlein A."/>
            <person name="Muehling M."/>
            <person name="Daniel R."/>
        </authorList>
    </citation>
    <scope>NUCLEOTIDE SEQUENCE</scope>
</reference>
<dbReference type="SUPFAM" id="SSF141868">
    <property type="entry name" value="EAL domain-like"/>
    <property type="match status" value="1"/>
</dbReference>
<dbReference type="FunFam" id="3.30.70.270:FF:000001">
    <property type="entry name" value="Diguanylate cyclase domain protein"/>
    <property type="match status" value="1"/>
</dbReference>
<dbReference type="PROSITE" id="PS50112">
    <property type="entry name" value="PAS"/>
    <property type="match status" value="1"/>
</dbReference>
<dbReference type="InterPro" id="IPR000700">
    <property type="entry name" value="PAS-assoc_C"/>
</dbReference>
<dbReference type="EC" id="3.1.4.52" evidence="5"/>
<evidence type="ECO:0000259" key="4">
    <source>
        <dbReference type="PROSITE" id="PS50887"/>
    </source>
</evidence>
<dbReference type="FunFam" id="3.20.20.450:FF:000001">
    <property type="entry name" value="Cyclic di-GMP phosphodiesterase yahA"/>
    <property type="match status" value="1"/>
</dbReference>
<dbReference type="InterPro" id="IPR029787">
    <property type="entry name" value="Nucleotide_cyclase"/>
</dbReference>
<dbReference type="PROSITE" id="PS50887">
    <property type="entry name" value="GGDEF"/>
    <property type="match status" value="1"/>
</dbReference>
<dbReference type="Gene3D" id="3.30.70.270">
    <property type="match status" value="1"/>
</dbReference>
<evidence type="ECO:0000259" key="1">
    <source>
        <dbReference type="PROSITE" id="PS50112"/>
    </source>
</evidence>
<dbReference type="CDD" id="cd00130">
    <property type="entry name" value="PAS"/>
    <property type="match status" value="1"/>
</dbReference>